<dbReference type="PANTHER" id="PTHR30457:SF0">
    <property type="entry name" value="PHOSPHATASE, PUTATIVE (AFU_ORTHOLOGUE AFUA_4G01070)-RELATED"/>
    <property type="match status" value="1"/>
</dbReference>
<evidence type="ECO:0000256" key="5">
    <source>
        <dbReference type="ARBA" id="ARBA00022801"/>
    </source>
</evidence>
<reference evidence="7 8" key="1">
    <citation type="submission" date="2009-01" db="EMBL/GenBank/DDBJ databases">
        <authorList>
            <person name="Fulton L."/>
            <person name="Clifton S."/>
            <person name="Fulton B."/>
            <person name="Xu J."/>
            <person name="Minx P."/>
            <person name="Pepin K.H."/>
            <person name="Johnson M."/>
            <person name="Bhonagiri V."/>
            <person name="Nash W.E."/>
            <person name="Mardis E.R."/>
            <person name="Wilson R.K."/>
        </authorList>
    </citation>
    <scope>NUCLEOTIDE SEQUENCE [LARGE SCALE GENOMIC DNA]</scope>
    <source>
        <strain evidence="8">DSM 10507 / JCM 14656 / S5a33</strain>
    </source>
</reference>
<proteinExistence type="inferred from homology"/>
<sequence>MEKQRPLVLVTNDDGIASPGLKAAVRGVLKYADVIVAAPCRQQTGMGRAFPRTEDLGIIEEVPYEVDHFQVPAYAIHGSPAYAAAYGILELSPRKPDLCVSGINYGENLGMTLTCSGTLGAAFEASSQKVPAVAVSVQADLSIQRSEDFQEYDWTVPQAVVEKWAGWALKNLGRDGMDVLNINIPAGIQDAEKYRITTQSRQNYFEFCAPGDRDRTKPYELQARKCVNEELLERDSDIYAVYKERIISVTALSTVMSLPVDKVKI</sequence>
<keyword evidence="4" id="KW-0479">Metal-binding</keyword>
<evidence type="ECO:0000256" key="3">
    <source>
        <dbReference type="ARBA" id="ARBA00012643"/>
    </source>
</evidence>
<feature type="domain" description="Survival protein SurE-like phosphatase/nucleotidase" evidence="6">
    <location>
        <begin position="8"/>
        <end position="204"/>
    </location>
</feature>
<dbReference type="HOGENOM" id="CLU_045192_1_3_9"/>
<dbReference type="PANTHER" id="PTHR30457">
    <property type="entry name" value="5'-NUCLEOTIDASE SURE"/>
    <property type="match status" value="1"/>
</dbReference>
<dbReference type="InterPro" id="IPR030048">
    <property type="entry name" value="SurE"/>
</dbReference>
<dbReference type="PATRIC" id="fig|476272.21.peg.3263"/>
<evidence type="ECO:0000313" key="7">
    <source>
        <dbReference type="EMBL" id="EEG50824.1"/>
    </source>
</evidence>
<keyword evidence="8" id="KW-1185">Reference proteome</keyword>
<keyword evidence="5" id="KW-0378">Hydrolase</keyword>
<evidence type="ECO:0000256" key="4">
    <source>
        <dbReference type="ARBA" id="ARBA00022723"/>
    </source>
</evidence>
<dbReference type="NCBIfam" id="TIGR00087">
    <property type="entry name" value="surE"/>
    <property type="match status" value="1"/>
</dbReference>
<evidence type="ECO:0000256" key="2">
    <source>
        <dbReference type="ARBA" id="ARBA00011062"/>
    </source>
</evidence>
<dbReference type="InterPro" id="IPR002828">
    <property type="entry name" value="SurE-like_Pase/nucleotidase"/>
</dbReference>
<dbReference type="SUPFAM" id="SSF64167">
    <property type="entry name" value="SurE-like"/>
    <property type="match status" value="1"/>
</dbReference>
<comment type="similarity">
    <text evidence="2">Belongs to the SurE nucleotidase family.</text>
</comment>
<accession>C0CHE3</accession>
<dbReference type="eggNOG" id="COG0496">
    <property type="taxonomic scope" value="Bacteria"/>
</dbReference>
<dbReference type="Gene3D" id="3.40.1210.10">
    <property type="entry name" value="Survival protein SurE-like phosphatase/nucleotidase"/>
    <property type="match status" value="1"/>
</dbReference>
<dbReference type="Pfam" id="PF01975">
    <property type="entry name" value="SurE"/>
    <property type="match status" value="1"/>
</dbReference>
<evidence type="ECO:0000313" key="8">
    <source>
        <dbReference type="Proteomes" id="UP000003100"/>
    </source>
</evidence>
<dbReference type="InterPro" id="IPR036523">
    <property type="entry name" value="SurE-like_sf"/>
</dbReference>
<organism evidence="7 8">
    <name type="scientific">Blautia hydrogenotrophica (strain DSM 10507 / JCM 14656 / S5a33)</name>
    <name type="common">Ruminococcus hydrogenotrophicus</name>
    <dbReference type="NCBI Taxonomy" id="476272"/>
    <lineage>
        <taxon>Bacteria</taxon>
        <taxon>Bacillati</taxon>
        <taxon>Bacillota</taxon>
        <taxon>Clostridia</taxon>
        <taxon>Lachnospirales</taxon>
        <taxon>Lachnospiraceae</taxon>
        <taxon>Blautia</taxon>
    </lineage>
</organism>
<dbReference type="GO" id="GO:0008253">
    <property type="term" value="F:5'-nucleotidase activity"/>
    <property type="evidence" value="ECO:0007669"/>
    <property type="project" value="UniProtKB-EC"/>
</dbReference>
<dbReference type="RefSeq" id="WP_005945151.1">
    <property type="nucleotide sequence ID" value="NZ_CP136423.1"/>
</dbReference>
<dbReference type="GeneID" id="86821533"/>
<dbReference type="AlphaFoldDB" id="C0CHE3"/>
<reference evidence="7 8" key="2">
    <citation type="submission" date="2009-02" db="EMBL/GenBank/DDBJ databases">
        <title>Draft genome sequence of Blautia hydrogenotrophica DSM 10507 (Ruminococcus hydrogenotrophicus DSM 10507).</title>
        <authorList>
            <person name="Sudarsanam P."/>
            <person name="Ley R."/>
            <person name="Guruge J."/>
            <person name="Turnbaugh P.J."/>
            <person name="Mahowald M."/>
            <person name="Liep D."/>
            <person name="Gordon J."/>
        </authorList>
    </citation>
    <scope>NUCLEOTIDE SEQUENCE [LARGE SCALE GENOMIC DNA]</scope>
    <source>
        <strain evidence="8">DSM 10507 / JCM 14656 / S5a33</strain>
    </source>
</reference>
<gene>
    <name evidence="7" type="ORF">RUMHYD_00257</name>
</gene>
<name>C0CHE3_BLAHS</name>
<evidence type="ECO:0000256" key="1">
    <source>
        <dbReference type="ARBA" id="ARBA00000815"/>
    </source>
</evidence>
<dbReference type="EMBL" id="ACBZ01000007">
    <property type="protein sequence ID" value="EEG50824.1"/>
    <property type="molecule type" value="Genomic_DNA"/>
</dbReference>
<dbReference type="Proteomes" id="UP000003100">
    <property type="component" value="Unassembled WGS sequence"/>
</dbReference>
<dbReference type="GO" id="GO:0046872">
    <property type="term" value="F:metal ion binding"/>
    <property type="evidence" value="ECO:0007669"/>
    <property type="project" value="UniProtKB-KW"/>
</dbReference>
<protein>
    <recommendedName>
        <fullName evidence="3">5'-nucleotidase</fullName>
        <ecNumber evidence="3">3.1.3.5</ecNumber>
    </recommendedName>
</protein>
<dbReference type="EC" id="3.1.3.5" evidence="3"/>
<comment type="catalytic activity">
    <reaction evidence="1">
        <text>a ribonucleoside 5'-phosphate + H2O = a ribonucleoside + phosphate</text>
        <dbReference type="Rhea" id="RHEA:12484"/>
        <dbReference type="ChEBI" id="CHEBI:15377"/>
        <dbReference type="ChEBI" id="CHEBI:18254"/>
        <dbReference type="ChEBI" id="CHEBI:43474"/>
        <dbReference type="ChEBI" id="CHEBI:58043"/>
        <dbReference type="EC" id="3.1.3.5"/>
    </reaction>
</comment>
<evidence type="ECO:0000259" key="6">
    <source>
        <dbReference type="Pfam" id="PF01975"/>
    </source>
</evidence>